<feature type="transmembrane region" description="Helical" evidence="14">
    <location>
        <begin position="89"/>
        <end position="111"/>
    </location>
</feature>
<evidence type="ECO:0000256" key="7">
    <source>
        <dbReference type="ARBA" id="ARBA00022692"/>
    </source>
</evidence>
<evidence type="ECO:0000256" key="10">
    <source>
        <dbReference type="ARBA" id="ARBA00022840"/>
    </source>
</evidence>
<comment type="caution">
    <text evidence="16">The sequence shown here is derived from an EMBL/GenBank/DDBJ whole genome shotgun (WGS) entry which is preliminary data.</text>
</comment>
<keyword evidence="10" id="KW-0067">ATP-binding</keyword>
<evidence type="ECO:0000256" key="14">
    <source>
        <dbReference type="SAM" id="Phobius"/>
    </source>
</evidence>
<dbReference type="Gene3D" id="6.10.340.10">
    <property type="match status" value="1"/>
</dbReference>
<accession>A0A9D1XDR7</accession>
<proteinExistence type="predicted"/>
<dbReference type="AlphaFoldDB" id="A0A9D1XDR7"/>
<keyword evidence="12" id="KW-0902">Two-component regulatory system</keyword>
<evidence type="ECO:0000256" key="9">
    <source>
        <dbReference type="ARBA" id="ARBA00022777"/>
    </source>
</evidence>
<dbReference type="InterPro" id="IPR036097">
    <property type="entry name" value="HisK_dim/P_sf"/>
</dbReference>
<keyword evidence="11 14" id="KW-1133">Transmembrane helix</keyword>
<dbReference type="GO" id="GO:0005886">
    <property type="term" value="C:plasma membrane"/>
    <property type="evidence" value="ECO:0007669"/>
    <property type="project" value="UniProtKB-SubCell"/>
</dbReference>
<name>A0A9D1XDR7_9FIRM</name>
<dbReference type="GO" id="GO:0005524">
    <property type="term" value="F:ATP binding"/>
    <property type="evidence" value="ECO:0007669"/>
    <property type="project" value="UniProtKB-KW"/>
</dbReference>
<comment type="catalytic activity">
    <reaction evidence="1">
        <text>ATP + protein L-histidine = ADP + protein N-phospho-L-histidine.</text>
        <dbReference type="EC" id="2.7.13.3"/>
    </reaction>
</comment>
<reference evidence="16" key="1">
    <citation type="journal article" date="2021" name="PeerJ">
        <title>Extensive microbial diversity within the chicken gut microbiome revealed by metagenomics and culture.</title>
        <authorList>
            <person name="Gilroy R."/>
            <person name="Ravi A."/>
            <person name="Getino M."/>
            <person name="Pursley I."/>
            <person name="Horton D.L."/>
            <person name="Alikhan N.F."/>
            <person name="Baker D."/>
            <person name="Gharbi K."/>
            <person name="Hall N."/>
            <person name="Watson M."/>
            <person name="Adriaenssens E.M."/>
            <person name="Foster-Nyarko E."/>
            <person name="Jarju S."/>
            <person name="Secka A."/>
            <person name="Antonio M."/>
            <person name="Oren A."/>
            <person name="Chaudhuri R.R."/>
            <person name="La Ragione R."/>
            <person name="Hildebrand F."/>
            <person name="Pallen M.J."/>
        </authorList>
    </citation>
    <scope>NUCLEOTIDE SEQUENCE</scope>
    <source>
        <strain evidence="16">CHK183-1962</strain>
    </source>
</reference>
<dbReference type="InterPro" id="IPR050398">
    <property type="entry name" value="HssS/ArlS-like"/>
</dbReference>
<keyword evidence="4" id="KW-1003">Cell membrane</keyword>
<dbReference type="SUPFAM" id="SSF158472">
    <property type="entry name" value="HAMP domain-like"/>
    <property type="match status" value="1"/>
</dbReference>
<evidence type="ECO:0000256" key="6">
    <source>
        <dbReference type="ARBA" id="ARBA00022679"/>
    </source>
</evidence>
<evidence type="ECO:0000256" key="8">
    <source>
        <dbReference type="ARBA" id="ARBA00022741"/>
    </source>
</evidence>
<evidence type="ECO:0000256" key="1">
    <source>
        <dbReference type="ARBA" id="ARBA00000085"/>
    </source>
</evidence>
<evidence type="ECO:0000256" key="2">
    <source>
        <dbReference type="ARBA" id="ARBA00004651"/>
    </source>
</evidence>
<protein>
    <recommendedName>
        <fullName evidence="3">histidine kinase</fullName>
        <ecNumber evidence="3">2.7.13.3</ecNumber>
    </recommendedName>
</protein>
<evidence type="ECO:0000313" key="17">
    <source>
        <dbReference type="Proteomes" id="UP000886890"/>
    </source>
</evidence>
<dbReference type="PROSITE" id="PS50885">
    <property type="entry name" value="HAMP"/>
    <property type="match status" value="1"/>
</dbReference>
<organism evidence="16 17">
    <name type="scientific">Candidatus Fusicatenibacter merdavium</name>
    <dbReference type="NCBI Taxonomy" id="2838600"/>
    <lineage>
        <taxon>Bacteria</taxon>
        <taxon>Bacillati</taxon>
        <taxon>Bacillota</taxon>
        <taxon>Clostridia</taxon>
        <taxon>Lachnospirales</taxon>
        <taxon>Lachnospiraceae</taxon>
        <taxon>Fusicatenibacter</taxon>
    </lineage>
</organism>
<dbReference type="Proteomes" id="UP000886890">
    <property type="component" value="Unassembled WGS sequence"/>
</dbReference>
<evidence type="ECO:0000256" key="13">
    <source>
        <dbReference type="ARBA" id="ARBA00023136"/>
    </source>
</evidence>
<dbReference type="EMBL" id="DXEK01000140">
    <property type="protein sequence ID" value="HIX77619.1"/>
    <property type="molecule type" value="Genomic_DNA"/>
</dbReference>
<reference evidence="16" key="2">
    <citation type="submission" date="2021-04" db="EMBL/GenBank/DDBJ databases">
        <authorList>
            <person name="Gilroy R."/>
        </authorList>
    </citation>
    <scope>NUCLEOTIDE SEQUENCE</scope>
    <source>
        <strain evidence="16">CHK183-1962</strain>
    </source>
</reference>
<evidence type="ECO:0000256" key="4">
    <source>
        <dbReference type="ARBA" id="ARBA00022475"/>
    </source>
</evidence>
<keyword evidence="9" id="KW-0418">Kinase</keyword>
<evidence type="ECO:0000259" key="15">
    <source>
        <dbReference type="PROSITE" id="PS50885"/>
    </source>
</evidence>
<dbReference type="GO" id="GO:0000155">
    <property type="term" value="F:phosphorelay sensor kinase activity"/>
    <property type="evidence" value="ECO:0007669"/>
    <property type="project" value="InterPro"/>
</dbReference>
<evidence type="ECO:0000313" key="16">
    <source>
        <dbReference type="EMBL" id="HIX77619.1"/>
    </source>
</evidence>
<dbReference type="PANTHER" id="PTHR45528:SF1">
    <property type="entry name" value="SENSOR HISTIDINE KINASE CPXA"/>
    <property type="match status" value="1"/>
</dbReference>
<dbReference type="Gene3D" id="1.10.287.130">
    <property type="match status" value="1"/>
</dbReference>
<dbReference type="CDD" id="cd06225">
    <property type="entry name" value="HAMP"/>
    <property type="match status" value="1"/>
</dbReference>
<gene>
    <name evidence="16" type="ORF">H9734_08520</name>
</gene>
<sequence>MEKIRNLSLRRSFLLYLVAAMILSFAVSVALRAGAENFQFYLYRKNISDEQYARAMDDIGYEENLARWGSLHGVSLSDMERFLAESCDFVITWSGLLVPVCGCAAAIFIFYRKKIHPPLEEMERSLEAVSRGEWDTAIQYRNEDELGQLCAKFESMRLQLKDNNRRLWGMVEEEKALRAAIAHDIRSPLAVLRGYQEMLLEFVPQERIEKDKIMEILRTGMEQIDRLNQFVDTMRELSRLEERKVVCQSVSMEKLVRRASETGRMLSQQAGKRFRITR</sequence>
<keyword evidence="6" id="KW-0808">Transferase</keyword>
<dbReference type="EC" id="2.7.13.3" evidence="3"/>
<feature type="non-terminal residue" evidence="16">
    <location>
        <position position="278"/>
    </location>
</feature>
<comment type="subcellular location">
    <subcellularLocation>
        <location evidence="2">Cell membrane</location>
        <topology evidence="2">Multi-pass membrane protein</topology>
    </subcellularLocation>
</comment>
<dbReference type="SUPFAM" id="SSF47384">
    <property type="entry name" value="Homodimeric domain of signal transducing histidine kinase"/>
    <property type="match status" value="1"/>
</dbReference>
<dbReference type="Pfam" id="PF00512">
    <property type="entry name" value="HisKA"/>
    <property type="match status" value="1"/>
</dbReference>
<dbReference type="SMART" id="SM00388">
    <property type="entry name" value="HisKA"/>
    <property type="match status" value="1"/>
</dbReference>
<keyword evidence="8" id="KW-0547">Nucleotide-binding</keyword>
<dbReference type="Pfam" id="PF00672">
    <property type="entry name" value="HAMP"/>
    <property type="match status" value="1"/>
</dbReference>
<keyword evidence="5" id="KW-0597">Phosphoprotein</keyword>
<dbReference type="CDD" id="cd00082">
    <property type="entry name" value="HisKA"/>
    <property type="match status" value="1"/>
</dbReference>
<dbReference type="PANTHER" id="PTHR45528">
    <property type="entry name" value="SENSOR HISTIDINE KINASE CPXA"/>
    <property type="match status" value="1"/>
</dbReference>
<evidence type="ECO:0000256" key="5">
    <source>
        <dbReference type="ARBA" id="ARBA00022553"/>
    </source>
</evidence>
<dbReference type="SMART" id="SM00304">
    <property type="entry name" value="HAMP"/>
    <property type="match status" value="1"/>
</dbReference>
<feature type="domain" description="HAMP" evidence="15">
    <location>
        <begin position="118"/>
        <end position="165"/>
    </location>
</feature>
<evidence type="ECO:0000256" key="3">
    <source>
        <dbReference type="ARBA" id="ARBA00012438"/>
    </source>
</evidence>
<evidence type="ECO:0000256" key="11">
    <source>
        <dbReference type="ARBA" id="ARBA00022989"/>
    </source>
</evidence>
<feature type="transmembrane region" description="Helical" evidence="14">
    <location>
        <begin position="12"/>
        <end position="35"/>
    </location>
</feature>
<evidence type="ECO:0000256" key="12">
    <source>
        <dbReference type="ARBA" id="ARBA00023012"/>
    </source>
</evidence>
<dbReference type="InterPro" id="IPR003661">
    <property type="entry name" value="HisK_dim/P_dom"/>
</dbReference>
<dbReference type="InterPro" id="IPR003660">
    <property type="entry name" value="HAMP_dom"/>
</dbReference>
<keyword evidence="7 14" id="KW-0812">Transmembrane</keyword>
<keyword evidence="13 14" id="KW-0472">Membrane</keyword>